<evidence type="ECO:0000313" key="2">
    <source>
        <dbReference type="EMBL" id="TVX95937.1"/>
    </source>
</evidence>
<proteinExistence type="predicted"/>
<evidence type="ECO:0000313" key="3">
    <source>
        <dbReference type="Proteomes" id="UP000316330"/>
    </source>
</evidence>
<dbReference type="SUPFAM" id="SSF48208">
    <property type="entry name" value="Six-hairpin glycosidases"/>
    <property type="match status" value="1"/>
</dbReference>
<keyword evidence="3" id="KW-1185">Reference proteome</keyword>
<evidence type="ECO:0000259" key="1">
    <source>
        <dbReference type="PROSITE" id="PS50022"/>
    </source>
</evidence>
<dbReference type="Gene3D" id="2.60.120.260">
    <property type="entry name" value="Galactose-binding domain-like"/>
    <property type="match status" value="2"/>
</dbReference>
<dbReference type="Pfam" id="PF22124">
    <property type="entry name" value="Glyco_hydro_95_cat"/>
    <property type="match status" value="1"/>
</dbReference>
<name>A0A559J7W1_9BACL</name>
<dbReference type="SUPFAM" id="SSF49785">
    <property type="entry name" value="Galactose-binding domain-like"/>
    <property type="match status" value="2"/>
</dbReference>
<feature type="domain" description="F5/8 type C" evidence="1">
    <location>
        <begin position="905"/>
        <end position="1050"/>
    </location>
</feature>
<feature type="domain" description="F5/8 type C" evidence="1">
    <location>
        <begin position="765"/>
        <end position="890"/>
    </location>
</feature>
<dbReference type="InterPro" id="IPR013780">
    <property type="entry name" value="Glyco_hydro_b"/>
</dbReference>
<dbReference type="InterPro" id="IPR008979">
    <property type="entry name" value="Galactose-bd-like_sf"/>
</dbReference>
<dbReference type="PANTHER" id="PTHR45713:SF15">
    <property type="entry name" value="F5_8 TYPE C DOMAIN-CONTAINING PROTEIN"/>
    <property type="match status" value="1"/>
</dbReference>
<dbReference type="InterPro" id="IPR054363">
    <property type="entry name" value="GH95_cat"/>
</dbReference>
<dbReference type="PANTHER" id="PTHR45713">
    <property type="entry name" value="FTP DOMAIN-CONTAINING PROTEIN"/>
    <property type="match status" value="1"/>
</dbReference>
<gene>
    <name evidence="2" type="ORF">FPZ45_22215</name>
</gene>
<dbReference type="InterPro" id="IPR012341">
    <property type="entry name" value="6hp_glycosidase-like_sf"/>
</dbReference>
<dbReference type="Gene3D" id="1.50.10.10">
    <property type="match status" value="1"/>
</dbReference>
<organism evidence="2 3">
    <name type="scientific">Cohnella terricola</name>
    <dbReference type="NCBI Taxonomy" id="1289167"/>
    <lineage>
        <taxon>Bacteria</taxon>
        <taxon>Bacillati</taxon>
        <taxon>Bacillota</taxon>
        <taxon>Bacilli</taxon>
        <taxon>Bacillales</taxon>
        <taxon>Paenibacillaceae</taxon>
        <taxon>Cohnella</taxon>
    </lineage>
</organism>
<dbReference type="Pfam" id="PF22633">
    <property type="entry name" value="F5_F8_type_C_2"/>
    <property type="match status" value="2"/>
</dbReference>
<dbReference type="InterPro" id="IPR008928">
    <property type="entry name" value="6-hairpin_glycosidase_sf"/>
</dbReference>
<dbReference type="InterPro" id="IPR051941">
    <property type="entry name" value="BG_Antigen-Binding_Lectin"/>
</dbReference>
<dbReference type="AlphaFoldDB" id="A0A559J7W1"/>
<dbReference type="GO" id="GO:0005975">
    <property type="term" value="P:carbohydrate metabolic process"/>
    <property type="evidence" value="ECO:0007669"/>
    <property type="project" value="InterPro"/>
</dbReference>
<sequence length="1050" mass="115192">MIVSLSDYGGELTFMKNSKQSMLRKLIILTMLFSLISTLALPEKKTFAADSITSSQALRIVGKYKGIFNTPPSITNPTKVSDAPLLGNGDVGVAVLGNIHALTYVLGKNDFWSLSEGRVKAMARMNVSIPNMSGASYHMEQLIASGEVTGEYTLNNEMINTTSWMQATDTTSNLFVTKISFAGSSSKNVSISFNAGNNNNYGITYGSSGDVLYADVRADNTDQVGGVNTRKVRIATRIIGATGTISSNNLNFTLQPGGNYTLITSIMSNSDSGNYQTDAINNINTKTQSDINHLNTSHQGWWTDYWSKSFVNIPNKVIEKNWYGSLYLLGSSIRGNEYAAGLWGNWIFRDMDWLGDFHLNYNYEVPYYALYPTNHVDISDSYDQPLLDWIPKGKASASALGYSGIYYPVGIGPLPNGSGDSASYLNQKSNAAFAATNMLMRYYYTRDTAYANKVYAYLKETGLFWESYLVYDGTRYVIQNDAQNENDPYPQTNGTTSLALVRYLFKGLIDMSTDLNLDASKRATWQNILDKLSAYPTYTYNGKTIYRFTEIGSAAPTSALGTQMIFPANQIGADSDAATKQIAYNTVEAAIQDVFNSDGHSSMFFPAAVRVGYDPNLILTKLTTWLSSYNNFYVAKNGGGLETLANTPLTLHEMLGQSFQGTLHLFANWPTNTPAKFGDFLTDGGFLVSSGIENNQVQYMRVISQKGKSLTFVNPWPGQTLQIYRNGSSAGTLSGSTITITTSVNETIHIAPSGTPYSNILTLMGQPISTDGNSSNLALNKAASATDEFTNDGRYASTAVDGDANTFWSSNLWANSSDYKWLTVDLGQSYNIQRWVVTHAGGTSDTRDFKLQKSTGNASGPWVDVDTVTGNTSDVTDRTVASFSARYVRLYITNPVQSGSLYSRIREFELYPSNNVALNKAASATDEYTNDGRYASTAVDGDANTFWSSNLWANSSDYKWLTVDLGQSYNIQRWVVTHAGGTSDTRDFKLQKSTGNASGPWVDVDTVTGNTSDATDRTVASFSARYVRVYITNPVQSGGLYSRIREFELY</sequence>
<comment type="caution">
    <text evidence="2">The sequence shown here is derived from an EMBL/GenBank/DDBJ whole genome shotgun (WGS) entry which is preliminary data.</text>
</comment>
<dbReference type="InterPro" id="IPR000421">
    <property type="entry name" value="FA58C"/>
</dbReference>
<reference evidence="2 3" key="1">
    <citation type="submission" date="2019-07" db="EMBL/GenBank/DDBJ databases">
        <authorList>
            <person name="Kim J."/>
        </authorList>
    </citation>
    <scope>NUCLEOTIDE SEQUENCE [LARGE SCALE GENOMIC DNA]</scope>
    <source>
        <strain evidence="2 3">G13</strain>
    </source>
</reference>
<protein>
    <submittedName>
        <fullName evidence="2">Discoidin domain-containing protein</fullName>
    </submittedName>
</protein>
<accession>A0A559J7W1</accession>
<dbReference type="Gene3D" id="2.60.40.1180">
    <property type="entry name" value="Golgi alpha-mannosidase II"/>
    <property type="match status" value="1"/>
</dbReference>
<dbReference type="PROSITE" id="PS50022">
    <property type="entry name" value="FA58C_3"/>
    <property type="match status" value="2"/>
</dbReference>
<dbReference type="Proteomes" id="UP000316330">
    <property type="component" value="Unassembled WGS sequence"/>
</dbReference>
<dbReference type="EMBL" id="VNJJ01000019">
    <property type="protein sequence ID" value="TVX95937.1"/>
    <property type="molecule type" value="Genomic_DNA"/>
</dbReference>
<dbReference type="OrthoDB" id="9768507at2"/>